<keyword evidence="10 17" id="KW-1133">Transmembrane helix</keyword>
<keyword evidence="7" id="KW-0479">Metal-binding</keyword>
<keyword evidence="6" id="KW-0001">2Fe-2S</keyword>
<keyword evidence="12" id="KW-0411">Iron-sulfur</keyword>
<dbReference type="InterPro" id="IPR017941">
    <property type="entry name" value="Rieske_2Fe-2S"/>
</dbReference>
<keyword evidence="5 17" id="KW-0812">Transmembrane</keyword>
<sequence length="223" mass="25687">MAAFISYSMLKGHRLHYPLIQYKCHRKRLRENFPMYYRMTSSRWRMSASQEALIPDISKRMFLNYVLLCTTSLPVFNMIFSYLSFFFPISSGNPDETVARDVAGNEIKKEEFVKTRKPGTHELVQGPKGDPHYLIISEDGELRPYSLDAVCTHLGCVVPWEAGENQFICHCHGSHYDSTGKVVRGPAPLPLALAHVDVNENGDIVLKTWKEKDFRTESDPWWK</sequence>
<evidence type="ECO:0000256" key="10">
    <source>
        <dbReference type="ARBA" id="ARBA00022989"/>
    </source>
</evidence>
<evidence type="ECO:0000256" key="9">
    <source>
        <dbReference type="ARBA" id="ARBA00022982"/>
    </source>
</evidence>
<dbReference type="Pfam" id="PF25471">
    <property type="entry name" value="TM_PetC"/>
    <property type="match status" value="1"/>
</dbReference>
<proteinExistence type="inferred from homology"/>
<evidence type="ECO:0000256" key="6">
    <source>
        <dbReference type="ARBA" id="ARBA00022714"/>
    </source>
</evidence>
<keyword evidence="11" id="KW-0408">Iron</keyword>
<evidence type="ECO:0000256" key="1">
    <source>
        <dbReference type="ARBA" id="ARBA00004167"/>
    </source>
</evidence>
<keyword evidence="8" id="KW-1278">Translocase</keyword>
<dbReference type="SUPFAM" id="SSF81502">
    <property type="entry name" value="ISP transmembrane anchor"/>
    <property type="match status" value="1"/>
</dbReference>
<gene>
    <name evidence="19" type="ORF">GpartN1_g1224.t1</name>
</gene>
<dbReference type="GO" id="GO:0016020">
    <property type="term" value="C:membrane"/>
    <property type="evidence" value="ECO:0007669"/>
    <property type="project" value="UniProtKB-SubCell"/>
</dbReference>
<keyword evidence="4" id="KW-0813">Transport</keyword>
<dbReference type="EMBL" id="BQMJ01000008">
    <property type="protein sequence ID" value="GJQ09433.1"/>
    <property type="molecule type" value="Genomic_DNA"/>
</dbReference>
<evidence type="ECO:0000256" key="16">
    <source>
        <dbReference type="ARBA" id="ARBA00047828"/>
    </source>
</evidence>
<dbReference type="EC" id="7.1.1.6" evidence="3"/>
<protein>
    <recommendedName>
        <fullName evidence="3">plastoquinol--plastocyanin reductase</fullName>
        <ecNumber evidence="3">7.1.1.6</ecNumber>
    </recommendedName>
</protein>
<evidence type="ECO:0000256" key="8">
    <source>
        <dbReference type="ARBA" id="ARBA00022967"/>
    </source>
</evidence>
<evidence type="ECO:0000256" key="3">
    <source>
        <dbReference type="ARBA" id="ARBA00012952"/>
    </source>
</evidence>
<dbReference type="Proteomes" id="UP001061958">
    <property type="component" value="Unassembled WGS sequence"/>
</dbReference>
<dbReference type="GO" id="GO:0051537">
    <property type="term" value="F:2 iron, 2 sulfur cluster binding"/>
    <property type="evidence" value="ECO:0007669"/>
    <property type="project" value="UniProtKB-KW"/>
</dbReference>
<comment type="cofactor">
    <cofactor evidence="15">
        <name>[2Fe-2S] cluster</name>
        <dbReference type="ChEBI" id="CHEBI:190135"/>
    </cofactor>
</comment>
<evidence type="ECO:0000256" key="17">
    <source>
        <dbReference type="SAM" id="Phobius"/>
    </source>
</evidence>
<comment type="catalytic activity">
    <reaction evidence="16">
        <text>2 oxidized [plastocyanin] + a plastoquinol + 2 H(+)(in) = 2 reduced [plastocyanin] + a plastoquinone + 4 H(+)(out)</text>
        <dbReference type="Rhea" id="RHEA:22148"/>
        <dbReference type="Rhea" id="RHEA-COMP:9561"/>
        <dbReference type="Rhea" id="RHEA-COMP:9562"/>
        <dbReference type="Rhea" id="RHEA-COMP:10039"/>
        <dbReference type="Rhea" id="RHEA-COMP:10040"/>
        <dbReference type="ChEBI" id="CHEBI:15378"/>
        <dbReference type="ChEBI" id="CHEBI:17757"/>
        <dbReference type="ChEBI" id="CHEBI:29036"/>
        <dbReference type="ChEBI" id="CHEBI:49552"/>
        <dbReference type="ChEBI" id="CHEBI:62192"/>
        <dbReference type="EC" id="7.1.1.6"/>
    </reaction>
</comment>
<evidence type="ECO:0000313" key="20">
    <source>
        <dbReference type="Proteomes" id="UP001061958"/>
    </source>
</evidence>
<dbReference type="PRINTS" id="PR00162">
    <property type="entry name" value="RIESKE"/>
</dbReference>
<evidence type="ECO:0000256" key="11">
    <source>
        <dbReference type="ARBA" id="ARBA00023004"/>
    </source>
</evidence>
<dbReference type="InterPro" id="IPR057415">
    <property type="entry name" value="TM_PetC"/>
</dbReference>
<evidence type="ECO:0000259" key="18">
    <source>
        <dbReference type="PROSITE" id="PS51296"/>
    </source>
</evidence>
<keyword evidence="13 17" id="KW-0472">Membrane</keyword>
<evidence type="ECO:0000256" key="2">
    <source>
        <dbReference type="ARBA" id="ARBA00010651"/>
    </source>
</evidence>
<dbReference type="Gene3D" id="1.20.5.700">
    <property type="entry name" value="Single helix bin"/>
    <property type="match status" value="1"/>
</dbReference>
<dbReference type="Gene3D" id="2.102.10.10">
    <property type="entry name" value="Rieske [2Fe-2S] iron-sulphur domain"/>
    <property type="match status" value="1"/>
</dbReference>
<evidence type="ECO:0000256" key="5">
    <source>
        <dbReference type="ARBA" id="ARBA00022692"/>
    </source>
</evidence>
<dbReference type="GO" id="GO:0009496">
    <property type="term" value="F:plastoquinol--plastocyanin reductase activity"/>
    <property type="evidence" value="ECO:0007669"/>
    <property type="project" value="UniProtKB-EC"/>
</dbReference>
<evidence type="ECO:0000256" key="15">
    <source>
        <dbReference type="ARBA" id="ARBA00034078"/>
    </source>
</evidence>
<keyword evidence="9" id="KW-0249">Electron transport</keyword>
<evidence type="ECO:0000313" key="19">
    <source>
        <dbReference type="EMBL" id="GJQ09433.1"/>
    </source>
</evidence>
<comment type="caution">
    <text evidence="19">The sequence shown here is derived from an EMBL/GenBank/DDBJ whole genome shotgun (WGS) entry which is preliminary data.</text>
</comment>
<name>A0A9C7PRQ5_9RHOD</name>
<comment type="similarity">
    <text evidence="2">Belongs to the Rieske iron-sulfur protein family.</text>
</comment>
<dbReference type="PROSITE" id="PS51296">
    <property type="entry name" value="RIESKE"/>
    <property type="match status" value="1"/>
</dbReference>
<feature type="domain" description="Rieske" evidence="18">
    <location>
        <begin position="129"/>
        <end position="205"/>
    </location>
</feature>
<feature type="transmembrane region" description="Helical" evidence="17">
    <location>
        <begin position="62"/>
        <end position="87"/>
    </location>
</feature>
<dbReference type="GO" id="GO:0046872">
    <property type="term" value="F:metal ion binding"/>
    <property type="evidence" value="ECO:0007669"/>
    <property type="project" value="UniProtKB-KW"/>
</dbReference>
<reference evidence="19" key="1">
    <citation type="journal article" date="2022" name="Proc. Natl. Acad. Sci. U.S.A.">
        <title>Life cycle and functional genomics of the unicellular red alga Galdieria for elucidating algal and plant evolution and industrial use.</title>
        <authorList>
            <person name="Hirooka S."/>
            <person name="Itabashi T."/>
            <person name="Ichinose T.M."/>
            <person name="Onuma R."/>
            <person name="Fujiwara T."/>
            <person name="Yamashita S."/>
            <person name="Jong L.W."/>
            <person name="Tomita R."/>
            <person name="Iwane A.H."/>
            <person name="Miyagishima S.Y."/>
        </authorList>
    </citation>
    <scope>NUCLEOTIDE SEQUENCE</scope>
    <source>
        <strain evidence="19">NBRC 102759</strain>
    </source>
</reference>
<evidence type="ECO:0000256" key="4">
    <source>
        <dbReference type="ARBA" id="ARBA00022448"/>
    </source>
</evidence>
<dbReference type="NCBIfam" id="NF010001">
    <property type="entry name" value="PRK13474.1"/>
    <property type="match status" value="1"/>
</dbReference>
<keyword evidence="14" id="KW-1015">Disulfide bond</keyword>
<organism evidence="19 20">
    <name type="scientific">Galdieria partita</name>
    <dbReference type="NCBI Taxonomy" id="83374"/>
    <lineage>
        <taxon>Eukaryota</taxon>
        <taxon>Rhodophyta</taxon>
        <taxon>Bangiophyceae</taxon>
        <taxon>Galdieriales</taxon>
        <taxon>Galdieriaceae</taxon>
        <taxon>Galdieria</taxon>
    </lineage>
</organism>
<dbReference type="OrthoDB" id="1637982at2759"/>
<dbReference type="InterPro" id="IPR014349">
    <property type="entry name" value="Rieske_Fe-S_prot"/>
</dbReference>
<comment type="subcellular location">
    <subcellularLocation>
        <location evidence="1">Membrane</location>
        <topology evidence="1">Single-pass membrane protein</topology>
    </subcellularLocation>
</comment>
<evidence type="ECO:0000256" key="13">
    <source>
        <dbReference type="ARBA" id="ARBA00023136"/>
    </source>
</evidence>
<dbReference type="PANTHER" id="PTHR10134">
    <property type="entry name" value="CYTOCHROME B-C1 COMPLEX SUBUNIT RIESKE, MITOCHONDRIAL"/>
    <property type="match status" value="1"/>
</dbReference>
<dbReference type="InterPro" id="IPR005805">
    <property type="entry name" value="Rieske_Fe-S_prot_C"/>
</dbReference>
<evidence type="ECO:0000256" key="12">
    <source>
        <dbReference type="ARBA" id="ARBA00023014"/>
    </source>
</evidence>
<evidence type="ECO:0000256" key="7">
    <source>
        <dbReference type="ARBA" id="ARBA00022723"/>
    </source>
</evidence>
<evidence type="ECO:0000256" key="14">
    <source>
        <dbReference type="ARBA" id="ARBA00023157"/>
    </source>
</evidence>
<reference evidence="19" key="2">
    <citation type="submission" date="2022-01" db="EMBL/GenBank/DDBJ databases">
        <authorList>
            <person name="Hirooka S."/>
            <person name="Miyagishima S.Y."/>
        </authorList>
    </citation>
    <scope>NUCLEOTIDE SEQUENCE</scope>
    <source>
        <strain evidence="19">NBRC 102759</strain>
    </source>
</reference>
<dbReference type="SUPFAM" id="SSF50022">
    <property type="entry name" value="ISP domain"/>
    <property type="match status" value="1"/>
</dbReference>
<dbReference type="InterPro" id="IPR036922">
    <property type="entry name" value="Rieske_2Fe-2S_sf"/>
</dbReference>
<accession>A0A9C7PRQ5</accession>
<dbReference type="AlphaFoldDB" id="A0A9C7PRQ5"/>
<keyword evidence="20" id="KW-1185">Reference proteome</keyword>
<dbReference type="Pfam" id="PF00355">
    <property type="entry name" value="Rieske"/>
    <property type="match status" value="1"/>
</dbReference>